<feature type="non-terminal residue" evidence="1">
    <location>
        <position position="99"/>
    </location>
</feature>
<organism evidence="1 2">
    <name type="scientific">Tuber aestivum</name>
    <name type="common">summer truffle</name>
    <dbReference type="NCBI Taxonomy" id="59557"/>
    <lineage>
        <taxon>Eukaryota</taxon>
        <taxon>Fungi</taxon>
        <taxon>Dikarya</taxon>
        <taxon>Ascomycota</taxon>
        <taxon>Pezizomycotina</taxon>
        <taxon>Pezizomycetes</taxon>
        <taxon>Pezizales</taxon>
        <taxon>Tuberaceae</taxon>
        <taxon>Tuber</taxon>
    </lineage>
</organism>
<accession>A0A292Q3G3</accession>
<dbReference type="AlphaFoldDB" id="A0A292Q3G3"/>
<protein>
    <recommendedName>
        <fullName evidence="3">C2H2-type domain-containing protein</fullName>
    </recommendedName>
</protein>
<sequence length="99" mass="10959">PSRLPIFCQFHKCSGNRGPHTCAPRNFTCKAPDCAFPRSFKTKQALNKHYLAKHGNDRVDCPVEGCVHVGAQGINRADNLPAHLLNKHGIPQARLQYGN</sequence>
<evidence type="ECO:0000313" key="1">
    <source>
        <dbReference type="EMBL" id="CUS13197.1"/>
    </source>
</evidence>
<keyword evidence="2" id="KW-1185">Reference proteome</keyword>
<dbReference type="EMBL" id="LN890977">
    <property type="protein sequence ID" value="CUS13197.1"/>
    <property type="molecule type" value="Genomic_DNA"/>
</dbReference>
<reference evidence="1" key="1">
    <citation type="submission" date="2015-10" db="EMBL/GenBank/DDBJ databases">
        <authorList>
            <person name="Regsiter A."/>
            <person name="william w."/>
        </authorList>
    </citation>
    <scope>NUCLEOTIDE SEQUENCE</scope>
    <source>
        <strain evidence="1">Montdore</strain>
    </source>
</reference>
<proteinExistence type="predicted"/>
<name>A0A292Q3G3_9PEZI</name>
<evidence type="ECO:0000313" key="2">
    <source>
        <dbReference type="Proteomes" id="UP001412239"/>
    </source>
</evidence>
<gene>
    <name evidence="1" type="ORF">GSTUAT00002711001</name>
</gene>
<dbReference type="Proteomes" id="UP001412239">
    <property type="component" value="Unassembled WGS sequence"/>
</dbReference>
<evidence type="ECO:0008006" key="3">
    <source>
        <dbReference type="Google" id="ProtNLM"/>
    </source>
</evidence>